<protein>
    <recommendedName>
        <fullName evidence="4">WG containing repeat-containing protein</fullName>
    </recommendedName>
</protein>
<reference evidence="2 3" key="1">
    <citation type="submission" date="2016-11" db="EMBL/GenBank/DDBJ databases">
        <authorList>
            <person name="Jaros S."/>
            <person name="Januszkiewicz K."/>
            <person name="Wedrychowicz H."/>
        </authorList>
    </citation>
    <scope>NUCLEOTIDE SEQUENCE [LARGE SCALE GENOMIC DNA]</scope>
    <source>
        <strain evidence="2 3">DSM 784</strain>
    </source>
</reference>
<dbReference type="AlphaFoldDB" id="A0A1K1P3U4"/>
<evidence type="ECO:0000313" key="2">
    <source>
        <dbReference type="EMBL" id="SFW42169.1"/>
    </source>
</evidence>
<feature type="signal peptide" evidence="1">
    <location>
        <begin position="1"/>
        <end position="21"/>
    </location>
</feature>
<evidence type="ECO:0000256" key="1">
    <source>
        <dbReference type="SAM" id="SignalP"/>
    </source>
</evidence>
<sequence>MIMKKLFYFLLLLGVSHTAFAQVGHSIYDTHQYNKGIYKSFEEFRNNEPSQTGNIVIKGKTTAAQFYLLSAPNELYAVDNNGKEHKIKKYWGYCDGTNLYVRDNGLQKIEEVGYYCLYQVRAIPTSTPNSATAGMVFSNTPPAVVTKKVIDLSTGTVYGITLYNMKKYILPKDTALTREFYQDPNNKERLIYYIQKFNQRNTPNW</sequence>
<keyword evidence="1" id="KW-0732">Signal</keyword>
<organism evidence="2 3">
    <name type="scientific">Chitinophaga sancti</name>
    <dbReference type="NCBI Taxonomy" id="1004"/>
    <lineage>
        <taxon>Bacteria</taxon>
        <taxon>Pseudomonadati</taxon>
        <taxon>Bacteroidota</taxon>
        <taxon>Chitinophagia</taxon>
        <taxon>Chitinophagales</taxon>
        <taxon>Chitinophagaceae</taxon>
        <taxon>Chitinophaga</taxon>
    </lineage>
</organism>
<feature type="chain" id="PRO_5012792172" description="WG containing repeat-containing protein" evidence="1">
    <location>
        <begin position="22"/>
        <end position="205"/>
    </location>
</feature>
<gene>
    <name evidence="2" type="ORF">SAMN05661012_01750</name>
</gene>
<evidence type="ECO:0000313" key="3">
    <source>
        <dbReference type="Proteomes" id="UP000183788"/>
    </source>
</evidence>
<accession>A0A1K1P3U4</accession>
<dbReference type="EMBL" id="FPIZ01000004">
    <property type="protein sequence ID" value="SFW42169.1"/>
    <property type="molecule type" value="Genomic_DNA"/>
</dbReference>
<proteinExistence type="predicted"/>
<evidence type="ECO:0008006" key="4">
    <source>
        <dbReference type="Google" id="ProtNLM"/>
    </source>
</evidence>
<dbReference type="STRING" id="1004.SAMN05661012_01750"/>
<name>A0A1K1P3U4_9BACT</name>
<dbReference type="Proteomes" id="UP000183788">
    <property type="component" value="Unassembled WGS sequence"/>
</dbReference>